<dbReference type="Proteomes" id="UP001403385">
    <property type="component" value="Unassembled WGS sequence"/>
</dbReference>
<reference evidence="1 2" key="1">
    <citation type="submission" date="2024-04" db="EMBL/GenBank/DDBJ databases">
        <title>Novel genus in family Flammeovirgaceae.</title>
        <authorList>
            <person name="Nguyen T.H."/>
            <person name="Vuong T.Q."/>
            <person name="Le H."/>
            <person name="Kim S.-G."/>
        </authorList>
    </citation>
    <scope>NUCLEOTIDE SEQUENCE [LARGE SCALE GENOMIC DNA]</scope>
    <source>
        <strain evidence="1 2">JCM 23209</strain>
    </source>
</reference>
<sequence length="1211" mass="139804">MSINSIHCQHCESVQPKEWKAGDLCNNCGSSVREEVRCAWCAKLTPKGNFCKHCGNQVQPDRLYPAARMLKSLGVDQLQLTEKLGEINDAQLQNYERLYNKQLAEVYRRVDEVRLAEKYLVLKHYSSRLENDLVVQLPMNEAQLEELSQGPMLQLENNPEALSKVIEHSSLTFCRDLAVLASFYRQDQPLPFIGNIDLNTFLPEHIQNNTFLAQEAALLLGSAKSMTVDLKSDWMFQHVAKIEDLLTPLLNVPRVQQYAALALLRLHRDTAHPFTQTNLERLKELAEDALRSNIAEVQLSAATLLQHDEVLVNFITTESTSLPHWQEQFAIQQLIQNRSAVLTRVKDSQGILPLQIILGICETVYALVIPEAWMPALEAYLSSSSIDFNQSPHKELSSILVSKILTHSRVETKEAASMLSKVALQQNKPEWLIHILSNSDELIEESQQILHALCEHPFDKAYLYPLSEAVSHYSITPKVLKWLFTYIVKERGALAFAADFRDKGYLERIFNGVLKQGDIASYHLTWFLLEQASYGEMHFHAKWIGMYLNNHFHHSELCYQLEAGTTPKNYRFSQGFLQDFYQGNLKAFLQAYVKAMQLKVPLRKVFQELIELDKVYFADLLSQDKEACIYFASELIDFYPVDNQEHLIHELFNLSNSSGKQPLVEVLAFTRINPTTVKILSNLYQHTCKFSPALTQQWVKTLTDHRDKIAHDLHFRSDVQSVLRNQKQAEGTHFYTLHQFLFSVLVNPNSPEEEQAFFSIFQDIVDADPQYLFTDGQVYTLDFHGLYTHIFSDLKHLLEVFGSLLTHQNNYQILHYLVEEAVKVRDELPNISEALECMPSLQILPGNIVLYLKKHTSGIETQEQFRIKPIMQLLQATCIYSHQKEGVFQELWKLDLSFDLNSEIARDVLTRLLEVLIQEKPQVWLFQIYTYLEDYFFNDRGNVSWLPDFLESQCERIATLLQEQEDLTAKIGNILFNELKKSEKEYTNHGSYFKFLKDHVIQLFGKSPWRQSFANYLQTLIDNDEISFFLKSDLETFIEESNATISEEEEQETADITDEDSIDTGDYFLGYDESEIFWSLEEAQEKFATDDFTFRQFCDHLPYYKKERKDNPVLLDFLLEKSDTLQEEFTQNMGLPVLLLQALCNIIMDPATAPDGIFPQYGTKAREAFLHFGKGSIYAMHYKSTFVMLMQSTPNLTDTHKAVITEVMANI</sequence>
<dbReference type="RefSeq" id="WP_346819232.1">
    <property type="nucleotide sequence ID" value="NZ_JBDKWZ010000001.1"/>
</dbReference>
<keyword evidence="2" id="KW-1185">Reference proteome</keyword>
<evidence type="ECO:0000313" key="2">
    <source>
        <dbReference type="Proteomes" id="UP001403385"/>
    </source>
</evidence>
<gene>
    <name evidence="1" type="ORF">AAG747_00910</name>
</gene>
<proteinExistence type="predicted"/>
<comment type="caution">
    <text evidence="1">The sequence shown here is derived from an EMBL/GenBank/DDBJ whole genome shotgun (WGS) entry which is preliminary data.</text>
</comment>
<evidence type="ECO:0000313" key="1">
    <source>
        <dbReference type="EMBL" id="MEN7546445.1"/>
    </source>
</evidence>
<name>A0AAW9RTR4_9BACT</name>
<accession>A0AAW9RTR4</accession>
<dbReference type="EMBL" id="JBDKWZ010000001">
    <property type="protein sequence ID" value="MEN7546445.1"/>
    <property type="molecule type" value="Genomic_DNA"/>
</dbReference>
<dbReference type="AlphaFoldDB" id="A0AAW9RTR4"/>
<organism evidence="1 2">
    <name type="scientific">Rapidithrix thailandica</name>
    <dbReference type="NCBI Taxonomy" id="413964"/>
    <lineage>
        <taxon>Bacteria</taxon>
        <taxon>Pseudomonadati</taxon>
        <taxon>Bacteroidota</taxon>
        <taxon>Cytophagia</taxon>
        <taxon>Cytophagales</taxon>
        <taxon>Flammeovirgaceae</taxon>
        <taxon>Rapidithrix</taxon>
    </lineage>
</organism>
<protein>
    <submittedName>
        <fullName evidence="1">Zinc ribbon domain-containing protein</fullName>
    </submittedName>
</protein>